<comment type="caution">
    <text evidence="1">The sequence shown here is derived from an EMBL/GenBank/DDBJ whole genome shotgun (WGS) entry which is preliminary data.</text>
</comment>
<accession>A0AAW2LP81</accession>
<proteinExistence type="predicted"/>
<sequence length="63" mass="6928">MNIWDEQNPGSFGTPPPPLLIQITLESLCQLVEDAYTQATNKLWLSISQNMLPPSPQTPSTSS</sequence>
<protein>
    <submittedName>
        <fullName evidence="1">Uncharacterized protein</fullName>
    </submittedName>
</protein>
<organism evidence="1">
    <name type="scientific">Sesamum radiatum</name>
    <name type="common">Black benniseed</name>
    <dbReference type="NCBI Taxonomy" id="300843"/>
    <lineage>
        <taxon>Eukaryota</taxon>
        <taxon>Viridiplantae</taxon>
        <taxon>Streptophyta</taxon>
        <taxon>Embryophyta</taxon>
        <taxon>Tracheophyta</taxon>
        <taxon>Spermatophyta</taxon>
        <taxon>Magnoliopsida</taxon>
        <taxon>eudicotyledons</taxon>
        <taxon>Gunneridae</taxon>
        <taxon>Pentapetalae</taxon>
        <taxon>asterids</taxon>
        <taxon>lamiids</taxon>
        <taxon>Lamiales</taxon>
        <taxon>Pedaliaceae</taxon>
        <taxon>Sesamum</taxon>
    </lineage>
</organism>
<evidence type="ECO:0000313" key="1">
    <source>
        <dbReference type="EMBL" id="KAL0319986.1"/>
    </source>
</evidence>
<reference evidence="1" key="1">
    <citation type="submission" date="2020-06" db="EMBL/GenBank/DDBJ databases">
        <authorList>
            <person name="Li T."/>
            <person name="Hu X."/>
            <person name="Zhang T."/>
            <person name="Song X."/>
            <person name="Zhang H."/>
            <person name="Dai N."/>
            <person name="Sheng W."/>
            <person name="Hou X."/>
            <person name="Wei L."/>
        </authorList>
    </citation>
    <scope>NUCLEOTIDE SEQUENCE</scope>
    <source>
        <strain evidence="1">G02</strain>
        <tissue evidence="1">Leaf</tissue>
    </source>
</reference>
<name>A0AAW2LP81_SESRA</name>
<reference evidence="1" key="2">
    <citation type="journal article" date="2024" name="Plant">
        <title>Genomic evolution and insights into agronomic trait innovations of Sesamum species.</title>
        <authorList>
            <person name="Miao H."/>
            <person name="Wang L."/>
            <person name="Qu L."/>
            <person name="Liu H."/>
            <person name="Sun Y."/>
            <person name="Le M."/>
            <person name="Wang Q."/>
            <person name="Wei S."/>
            <person name="Zheng Y."/>
            <person name="Lin W."/>
            <person name="Duan Y."/>
            <person name="Cao H."/>
            <person name="Xiong S."/>
            <person name="Wang X."/>
            <person name="Wei L."/>
            <person name="Li C."/>
            <person name="Ma Q."/>
            <person name="Ju M."/>
            <person name="Zhao R."/>
            <person name="Li G."/>
            <person name="Mu C."/>
            <person name="Tian Q."/>
            <person name="Mei H."/>
            <person name="Zhang T."/>
            <person name="Gao T."/>
            <person name="Zhang H."/>
        </authorList>
    </citation>
    <scope>NUCLEOTIDE SEQUENCE</scope>
    <source>
        <strain evidence="1">G02</strain>
    </source>
</reference>
<gene>
    <name evidence="1" type="ORF">Sradi_5260100</name>
</gene>
<dbReference type="AlphaFoldDB" id="A0AAW2LP81"/>
<dbReference type="EMBL" id="JACGWJ010000024">
    <property type="protein sequence ID" value="KAL0319986.1"/>
    <property type="molecule type" value="Genomic_DNA"/>
</dbReference>